<evidence type="ECO:0000313" key="1">
    <source>
        <dbReference type="EMBL" id="KAI1511546.1"/>
    </source>
</evidence>
<protein>
    <submittedName>
        <fullName evidence="1">Uncharacterized protein</fullName>
    </submittedName>
</protein>
<reference evidence="2" key="1">
    <citation type="journal article" date="2022" name="Microb. Genom.">
        <title>A global pangenome for the wheat fungal pathogen Pyrenophora tritici-repentis and prediction of effector protein structural homology.</title>
        <authorList>
            <person name="Moolhuijzen P.M."/>
            <person name="See P.T."/>
            <person name="Shi G."/>
            <person name="Powell H.R."/>
            <person name="Cockram J."/>
            <person name="Jorgensen L.N."/>
            <person name="Benslimane H."/>
            <person name="Strelkov S.E."/>
            <person name="Turner J."/>
            <person name="Liu Z."/>
            <person name="Moffat C.S."/>
        </authorList>
    </citation>
    <scope>NUCLEOTIDE SEQUENCE [LARGE SCALE GENOMIC DNA]</scope>
</reference>
<accession>A0A2W1DRQ0</accession>
<dbReference type="AlphaFoldDB" id="A0A2W1DRQ0"/>
<organism evidence="1 2">
    <name type="scientific">Pyrenophora tritici-repentis</name>
    <dbReference type="NCBI Taxonomy" id="45151"/>
    <lineage>
        <taxon>Eukaryota</taxon>
        <taxon>Fungi</taxon>
        <taxon>Dikarya</taxon>
        <taxon>Ascomycota</taxon>
        <taxon>Pezizomycotina</taxon>
        <taxon>Dothideomycetes</taxon>
        <taxon>Pleosporomycetidae</taxon>
        <taxon>Pleosporales</taxon>
        <taxon>Pleosporineae</taxon>
        <taxon>Pleosporaceae</taxon>
        <taxon>Pyrenophora</taxon>
    </lineage>
</organism>
<gene>
    <name evidence="1" type="ORF">Ptr86124_009190</name>
</gene>
<sequence length="121" mass="13998">MPKELKYWCVTYLVEVGENNWVEQPGFTNDREVFEKCLTNSLFNPNIDRVWTATEEECGQTVNNWQELRNILRSIHSLKFEEEPEGKITTVGLKDALVPWENYVKSQTKRSDSETPTKGGG</sequence>
<name>A0A2W1DRQ0_9PLEO</name>
<proteinExistence type="predicted"/>
<keyword evidence="2" id="KW-1185">Reference proteome</keyword>
<dbReference type="Proteomes" id="UP000249757">
    <property type="component" value="Unassembled WGS sequence"/>
</dbReference>
<comment type="caution">
    <text evidence="1">The sequence shown here is derived from an EMBL/GenBank/DDBJ whole genome shotgun (WGS) entry which is preliminary data.</text>
</comment>
<evidence type="ECO:0000313" key="2">
    <source>
        <dbReference type="Proteomes" id="UP000249757"/>
    </source>
</evidence>
<dbReference type="EMBL" id="NRDI02000013">
    <property type="protein sequence ID" value="KAI1511546.1"/>
    <property type="molecule type" value="Genomic_DNA"/>
</dbReference>